<comment type="caution">
    <text evidence="2">The sequence shown here is derived from an EMBL/GenBank/DDBJ whole genome shotgun (WGS) entry which is preliminary data.</text>
</comment>
<accession>A0A7W9UT34</accession>
<dbReference type="Proteomes" id="UP000585836">
    <property type="component" value="Unassembled WGS sequence"/>
</dbReference>
<dbReference type="RefSeq" id="WP_184970459.1">
    <property type="nucleotide sequence ID" value="NZ_BAAAWF010000116.1"/>
</dbReference>
<proteinExistence type="predicted"/>
<keyword evidence="3" id="KW-1185">Reference proteome</keyword>
<dbReference type="EMBL" id="JACHJK010000011">
    <property type="protein sequence ID" value="MBB5930225.1"/>
    <property type="molecule type" value="Genomic_DNA"/>
</dbReference>
<protein>
    <submittedName>
        <fullName evidence="2">ABC-type glycerol-3-phosphate transport system substrate-binding protein</fullName>
    </submittedName>
</protein>
<evidence type="ECO:0000313" key="2">
    <source>
        <dbReference type="EMBL" id="MBB5930225.1"/>
    </source>
</evidence>
<feature type="chain" id="PRO_5031333027" evidence="1">
    <location>
        <begin position="26"/>
        <end position="64"/>
    </location>
</feature>
<dbReference type="AlphaFoldDB" id="A0A7W9UT34"/>
<feature type="signal peptide" evidence="1">
    <location>
        <begin position="1"/>
        <end position="25"/>
    </location>
</feature>
<sequence>MFRKILTVVIAALGLAVAAAGPASASDSASTSDSCGAVYFYSDGDTFKFLDTCSDGHGVLARSR</sequence>
<gene>
    <name evidence="2" type="ORF">FHS34_005718</name>
</gene>
<name>A0A7W9UT34_9ACTN</name>
<reference evidence="2 3" key="1">
    <citation type="submission" date="2020-08" db="EMBL/GenBank/DDBJ databases">
        <title>Genomic Encyclopedia of Type Strains, Phase III (KMG-III): the genomes of soil and plant-associated and newly described type strains.</title>
        <authorList>
            <person name="Whitman W."/>
        </authorList>
    </citation>
    <scope>NUCLEOTIDE SEQUENCE [LARGE SCALE GENOMIC DNA]</scope>
    <source>
        <strain evidence="2 3">CECT 3313</strain>
    </source>
</reference>
<evidence type="ECO:0000256" key="1">
    <source>
        <dbReference type="SAM" id="SignalP"/>
    </source>
</evidence>
<keyword evidence="1" id="KW-0732">Signal</keyword>
<evidence type="ECO:0000313" key="3">
    <source>
        <dbReference type="Proteomes" id="UP000585836"/>
    </source>
</evidence>
<organism evidence="2 3">
    <name type="scientific">Streptomyces echinatus</name>
    <dbReference type="NCBI Taxonomy" id="67293"/>
    <lineage>
        <taxon>Bacteria</taxon>
        <taxon>Bacillati</taxon>
        <taxon>Actinomycetota</taxon>
        <taxon>Actinomycetes</taxon>
        <taxon>Kitasatosporales</taxon>
        <taxon>Streptomycetaceae</taxon>
        <taxon>Streptomyces</taxon>
    </lineage>
</organism>